<dbReference type="PANTHER" id="PTHR32305">
    <property type="match status" value="1"/>
</dbReference>
<dbReference type="KEGG" id="cao:Celal_3731"/>
<evidence type="ECO:0000313" key="3">
    <source>
        <dbReference type="EMBL" id="ADV50982.1"/>
    </source>
</evidence>
<dbReference type="STRING" id="688270.Celal_3731"/>
<evidence type="ECO:0000313" key="4">
    <source>
        <dbReference type="Proteomes" id="UP000008634"/>
    </source>
</evidence>
<feature type="domain" description="Teneurin-like YD-shell" evidence="2">
    <location>
        <begin position="51"/>
        <end position="132"/>
    </location>
</feature>
<keyword evidence="1" id="KW-0677">Repeat</keyword>
<evidence type="ECO:0000256" key="1">
    <source>
        <dbReference type="ARBA" id="ARBA00022737"/>
    </source>
</evidence>
<name>E6XAM0_CELAD</name>
<dbReference type="PRINTS" id="PR00394">
    <property type="entry name" value="RHSPROTEIN"/>
</dbReference>
<dbReference type="Gene3D" id="2.180.10.10">
    <property type="entry name" value="RHS repeat-associated core"/>
    <property type="match status" value="1"/>
</dbReference>
<dbReference type="InterPro" id="IPR022385">
    <property type="entry name" value="Rhs_assc_core"/>
</dbReference>
<dbReference type="AlphaFoldDB" id="E6XAM0"/>
<dbReference type="HOGENOM" id="CLU_044841_3_0_10"/>
<dbReference type="InterPro" id="IPR056823">
    <property type="entry name" value="TEN-like_YD-shell"/>
</dbReference>
<organism evidence="3 4">
    <name type="scientific">Cellulophaga algicola (strain DSM 14237 / IC166 / ACAM 630)</name>
    <dbReference type="NCBI Taxonomy" id="688270"/>
    <lineage>
        <taxon>Bacteria</taxon>
        <taxon>Pseudomonadati</taxon>
        <taxon>Bacteroidota</taxon>
        <taxon>Flavobacteriia</taxon>
        <taxon>Flavobacteriales</taxon>
        <taxon>Flavobacteriaceae</taxon>
        <taxon>Cellulophaga</taxon>
    </lineage>
</organism>
<dbReference type="RefSeq" id="WP_013552432.1">
    <property type="nucleotide sequence ID" value="NC_014934.1"/>
</dbReference>
<accession>E6XAM0</accession>
<dbReference type="Pfam" id="PF25023">
    <property type="entry name" value="TEN_YD-shell"/>
    <property type="match status" value="1"/>
</dbReference>
<protein>
    <submittedName>
        <fullName evidence="3">RHS repeat-associated core domain protein</fullName>
    </submittedName>
</protein>
<gene>
    <name evidence="3" type="ordered locus">Celal_3731</name>
</gene>
<reference evidence="3 4" key="1">
    <citation type="journal article" date="2010" name="Stand. Genomic Sci.">
        <title>Complete genome sequence of Cellulophaga algicola type strain (IC166).</title>
        <authorList>
            <person name="Abt B."/>
            <person name="Lu M."/>
            <person name="Misra M."/>
            <person name="Han C."/>
            <person name="Nolan M."/>
            <person name="Lucas S."/>
            <person name="Hammon N."/>
            <person name="Deshpande S."/>
            <person name="Cheng J.F."/>
            <person name="Tapia R."/>
            <person name="Goodwin L."/>
            <person name="Pitluck S."/>
            <person name="Liolios K."/>
            <person name="Pagani I."/>
            <person name="Ivanova N."/>
            <person name="Mavromatis K."/>
            <person name="Ovchinikova G."/>
            <person name="Pati A."/>
            <person name="Chen A."/>
            <person name="Palaniappan K."/>
            <person name="Land M."/>
            <person name="Hauser L."/>
            <person name="Chang Y.J."/>
            <person name="Jeffries C.D."/>
            <person name="Detter J.C."/>
            <person name="Brambilla E."/>
            <person name="Rohde M."/>
            <person name="Tindall B.J."/>
            <person name="Goker M."/>
            <person name="Woyke T."/>
            <person name="Bristow J."/>
            <person name="Eisen J.A."/>
            <person name="Markowitz V."/>
            <person name="Hugenholtz P."/>
            <person name="Kyrpides N.C."/>
            <person name="Klenk H.P."/>
            <person name="Lapidus A."/>
        </authorList>
    </citation>
    <scope>NUCLEOTIDE SEQUENCE [LARGE SCALE GENOMIC DNA]</scope>
    <source>
        <strain evidence="4">DSM 14237 / IC166 / ACAM 630</strain>
    </source>
</reference>
<dbReference type="InterPro" id="IPR050708">
    <property type="entry name" value="T6SS_VgrG/RHS"/>
</dbReference>
<proteinExistence type="predicted"/>
<dbReference type="NCBIfam" id="TIGR03696">
    <property type="entry name" value="Rhs_assc_core"/>
    <property type="match status" value="1"/>
</dbReference>
<sequence length="283" mass="32077">MHEWNYQLKNRPELVVDEFGLLSTSKPEPIENLITWFFEENTFKPLAKITQENTYSIITDYLGTPVEMYDSKGEKTWQVEYDIYGKVRKLVTGSLADCPFRYQGQYEDIETGLCYNRFRYYSPDSGTYISQDPIGLAGGMPNMYSYVSDSNAYIDKFGLYSDLLGSGMGHHLMPRSIAKSLGIGELSPNNALAWYPNNGAGTADLHKQMHRNLINEGIPFHGSKFKGTSDEFFEAAKKAYKDIDTKGFMKIPGTDNKLLKNVTPLEGIEKLQDLHKKGKIPCK</sequence>
<dbReference type="EMBL" id="CP002453">
    <property type="protein sequence ID" value="ADV50982.1"/>
    <property type="molecule type" value="Genomic_DNA"/>
</dbReference>
<evidence type="ECO:0000259" key="2">
    <source>
        <dbReference type="Pfam" id="PF25023"/>
    </source>
</evidence>
<keyword evidence="4" id="KW-1185">Reference proteome</keyword>
<dbReference type="PANTHER" id="PTHR32305:SF15">
    <property type="entry name" value="PROTEIN RHSA-RELATED"/>
    <property type="match status" value="1"/>
</dbReference>
<dbReference type="Proteomes" id="UP000008634">
    <property type="component" value="Chromosome"/>
</dbReference>
<dbReference type="eggNOG" id="COG3209">
    <property type="taxonomic scope" value="Bacteria"/>
</dbReference>